<dbReference type="AlphaFoldDB" id="A0A5B0LXS5"/>
<sequence length="98" mass="10879">MASLAQRLRRSLALKNELSPPEPPFPLLCKPTSTSPVTTPPLPGPKGTQEMLELRVPADNVRARHIWNSEPGCTTRLPTPLWSDLVIHTRPQPVTQEL</sequence>
<keyword evidence="3" id="KW-1185">Reference proteome</keyword>
<name>A0A5B0LXS5_PUCGR</name>
<dbReference type="Proteomes" id="UP000324748">
    <property type="component" value="Unassembled WGS sequence"/>
</dbReference>
<reference evidence="2 3" key="1">
    <citation type="submission" date="2019-05" db="EMBL/GenBank/DDBJ databases">
        <title>Emergence of the Ug99 lineage of the wheat stem rust pathogen through somatic hybridization.</title>
        <authorList>
            <person name="Li F."/>
            <person name="Upadhyaya N.M."/>
            <person name="Sperschneider J."/>
            <person name="Matny O."/>
            <person name="Nguyen-Phuc H."/>
            <person name="Mago R."/>
            <person name="Raley C."/>
            <person name="Miller M.E."/>
            <person name="Silverstein K.A.T."/>
            <person name="Henningsen E."/>
            <person name="Hirsch C.D."/>
            <person name="Visser B."/>
            <person name="Pretorius Z.A."/>
            <person name="Steffenson B.J."/>
            <person name="Schwessinger B."/>
            <person name="Dodds P.N."/>
            <person name="Figueroa M."/>
        </authorList>
    </citation>
    <scope>NUCLEOTIDE SEQUENCE [LARGE SCALE GENOMIC DNA]</scope>
    <source>
        <strain evidence="2">21-0</strain>
    </source>
</reference>
<feature type="region of interest" description="Disordered" evidence="1">
    <location>
        <begin position="13"/>
        <end position="48"/>
    </location>
</feature>
<organism evidence="2 3">
    <name type="scientific">Puccinia graminis f. sp. tritici</name>
    <dbReference type="NCBI Taxonomy" id="56615"/>
    <lineage>
        <taxon>Eukaryota</taxon>
        <taxon>Fungi</taxon>
        <taxon>Dikarya</taxon>
        <taxon>Basidiomycota</taxon>
        <taxon>Pucciniomycotina</taxon>
        <taxon>Pucciniomycetes</taxon>
        <taxon>Pucciniales</taxon>
        <taxon>Pucciniaceae</taxon>
        <taxon>Puccinia</taxon>
    </lineage>
</organism>
<dbReference type="EMBL" id="VSWC01000183">
    <property type="protein sequence ID" value="KAA1069667.1"/>
    <property type="molecule type" value="Genomic_DNA"/>
</dbReference>
<proteinExistence type="predicted"/>
<evidence type="ECO:0000313" key="2">
    <source>
        <dbReference type="EMBL" id="KAA1069667.1"/>
    </source>
</evidence>
<evidence type="ECO:0000313" key="3">
    <source>
        <dbReference type="Proteomes" id="UP000324748"/>
    </source>
</evidence>
<gene>
    <name evidence="2" type="ORF">PGT21_031130</name>
</gene>
<comment type="caution">
    <text evidence="2">The sequence shown here is derived from an EMBL/GenBank/DDBJ whole genome shotgun (WGS) entry which is preliminary data.</text>
</comment>
<accession>A0A5B0LXS5</accession>
<feature type="compositionally biased region" description="Low complexity" evidence="1">
    <location>
        <begin position="27"/>
        <end position="37"/>
    </location>
</feature>
<evidence type="ECO:0000256" key="1">
    <source>
        <dbReference type="SAM" id="MobiDB-lite"/>
    </source>
</evidence>
<protein>
    <submittedName>
        <fullName evidence="2">Uncharacterized protein</fullName>
    </submittedName>
</protein>